<dbReference type="PROSITE" id="PS51257">
    <property type="entry name" value="PROKAR_LIPOPROTEIN"/>
    <property type="match status" value="1"/>
</dbReference>
<dbReference type="PANTHER" id="PTHR42941:SF1">
    <property type="entry name" value="SLL1037 PROTEIN"/>
    <property type="match status" value="1"/>
</dbReference>
<name>A0A0J9BTK2_9FIRM</name>
<dbReference type="PANTHER" id="PTHR42941">
    <property type="entry name" value="SLL1037 PROTEIN"/>
    <property type="match status" value="1"/>
</dbReference>
<evidence type="ECO:0008006" key="5">
    <source>
        <dbReference type="Google" id="ProtNLM"/>
    </source>
</evidence>
<feature type="region of interest" description="Disordered" evidence="1">
    <location>
        <begin position="27"/>
        <end position="58"/>
    </location>
</feature>
<evidence type="ECO:0000256" key="1">
    <source>
        <dbReference type="SAM" id="MobiDB-lite"/>
    </source>
</evidence>
<proteinExistence type="predicted"/>
<reference evidence="3 4" key="1">
    <citation type="submission" date="2011-04" db="EMBL/GenBank/DDBJ databases">
        <title>The Genome Sequence of Clostridium citroniae WAL-19142.</title>
        <authorList>
            <consortium name="The Broad Institute Genome Sequencing Platform"/>
            <person name="Earl A."/>
            <person name="Ward D."/>
            <person name="Feldgarden M."/>
            <person name="Gevers D."/>
            <person name="Warren Y.A."/>
            <person name="Tyrrell K.L."/>
            <person name="Citron D.M."/>
            <person name="Goldstein E.J."/>
            <person name="Daigneault M."/>
            <person name="Allen-Vercoe E."/>
            <person name="Young S.K."/>
            <person name="Zeng Q."/>
            <person name="Gargeya S."/>
            <person name="Fitzgerald M."/>
            <person name="Haas B."/>
            <person name="Abouelleil A."/>
            <person name="Alvarado L."/>
            <person name="Arachchi H.M."/>
            <person name="Berlin A."/>
            <person name="Brown A."/>
            <person name="Chapman S.B."/>
            <person name="Chen Z."/>
            <person name="Dunbar C."/>
            <person name="Freedman E."/>
            <person name="Gearin G."/>
            <person name="Gellesch M."/>
            <person name="Goldberg J."/>
            <person name="Griggs A."/>
            <person name="Gujja S."/>
            <person name="Heilman E.R."/>
            <person name="Heiman D."/>
            <person name="Howarth C."/>
            <person name="Larson L."/>
            <person name="Lui A."/>
            <person name="MacDonald P.J."/>
            <person name="Mehta T."/>
            <person name="Montmayeur A."/>
            <person name="Murphy C."/>
            <person name="Neiman D."/>
            <person name="Pearson M."/>
            <person name="Priest M."/>
            <person name="Roberts A."/>
            <person name="Saif S."/>
            <person name="Shea T."/>
            <person name="Shenoy N."/>
            <person name="Sisk P."/>
            <person name="Stolte C."/>
            <person name="Sykes S."/>
            <person name="White J."/>
            <person name="Yandava C."/>
            <person name="Wortman J."/>
            <person name="Nusbaum C."/>
            <person name="Birren B."/>
        </authorList>
    </citation>
    <scope>NUCLEOTIDE SEQUENCE [LARGE SCALE GENOMIC DNA]</scope>
    <source>
        <strain evidence="3 4">WAL-19142</strain>
    </source>
</reference>
<dbReference type="Gene3D" id="3.40.190.10">
    <property type="entry name" value="Periplasmic binding protein-like II"/>
    <property type="match status" value="2"/>
</dbReference>
<evidence type="ECO:0000256" key="2">
    <source>
        <dbReference type="SAM" id="SignalP"/>
    </source>
</evidence>
<sequence>MKVKKLVSLGLVLAMMISAAGCTSSKKADTAAPAGTTGASGETAGESSGNPSGDPVTLDLVTGSTGTSWYSYGATFSEVIPKGLPAGSMINAVAEGGATSNPIQVAAGTYQMGIGYNLSNKWAYNGENLYTEAYDSLRGIAGYLDTFYYIALVRTDAGWTDLAEVAANHTPIKISVLPAGNMGNIVTSMILEYYGMTFDDIISWGGTVEYADWSTSVENIKDGRTDFVCHNITQGHAAVTELSSTVDMTFIQFPQEMIDTFTGEKGFSPETLPANCFKGQDAAIDTFGVTSSLFCTADMPDDVAYDIAKALCENVDDVKAGHTALQRFTAEKAGDLAGMGLPLHPGAEKYYKEAGILD</sequence>
<feature type="signal peptide" evidence="2">
    <location>
        <begin position="1"/>
        <end position="20"/>
    </location>
</feature>
<dbReference type="AlphaFoldDB" id="A0A0J9BTK2"/>
<feature type="compositionally biased region" description="Low complexity" evidence="1">
    <location>
        <begin position="30"/>
        <end position="49"/>
    </location>
</feature>
<dbReference type="Proteomes" id="UP000037392">
    <property type="component" value="Unassembled WGS sequence"/>
</dbReference>
<gene>
    <name evidence="3" type="ORF">HMPREF9470_04426</name>
</gene>
<evidence type="ECO:0000313" key="3">
    <source>
        <dbReference type="EMBL" id="KMW16372.1"/>
    </source>
</evidence>
<dbReference type="InterPro" id="IPR011852">
    <property type="entry name" value="TRAP_TAXI"/>
</dbReference>
<dbReference type="EMBL" id="ADLK01000031">
    <property type="protein sequence ID" value="KMW16372.1"/>
    <property type="molecule type" value="Genomic_DNA"/>
</dbReference>
<organism evidence="3 4">
    <name type="scientific">[Clostridium] citroniae WAL-19142</name>
    <dbReference type="NCBI Taxonomy" id="742734"/>
    <lineage>
        <taxon>Bacteria</taxon>
        <taxon>Bacillati</taxon>
        <taxon>Bacillota</taxon>
        <taxon>Clostridia</taxon>
        <taxon>Lachnospirales</taxon>
        <taxon>Lachnospiraceae</taxon>
        <taxon>Enterocloster</taxon>
    </lineage>
</organism>
<dbReference type="GeneID" id="93166009"/>
<dbReference type="Pfam" id="PF16868">
    <property type="entry name" value="NMT1_3"/>
    <property type="match status" value="1"/>
</dbReference>
<protein>
    <recommendedName>
        <fullName evidence="5">TAXI family TRAP transporter solute receptor</fullName>
    </recommendedName>
</protein>
<keyword evidence="2" id="KW-0732">Signal</keyword>
<feature type="chain" id="PRO_5039428840" description="TAXI family TRAP transporter solute receptor" evidence="2">
    <location>
        <begin position="21"/>
        <end position="358"/>
    </location>
</feature>
<dbReference type="SUPFAM" id="SSF53850">
    <property type="entry name" value="Periplasmic binding protein-like II"/>
    <property type="match status" value="1"/>
</dbReference>
<accession>A0A0J9BTK2</accession>
<dbReference type="PATRIC" id="fig|742734.4.peg.4742"/>
<dbReference type="NCBIfam" id="TIGR02122">
    <property type="entry name" value="TRAP_TAXI"/>
    <property type="match status" value="1"/>
</dbReference>
<comment type="caution">
    <text evidence="3">The sequence shown here is derived from an EMBL/GenBank/DDBJ whole genome shotgun (WGS) entry which is preliminary data.</text>
</comment>
<evidence type="ECO:0000313" key="4">
    <source>
        <dbReference type="Proteomes" id="UP000037392"/>
    </source>
</evidence>
<dbReference type="RefSeq" id="WP_007870017.1">
    <property type="nucleotide sequence ID" value="NZ_KQ235882.1"/>
</dbReference>